<reference evidence="2 3" key="1">
    <citation type="submission" date="2019-09" db="EMBL/GenBank/DDBJ databases">
        <title>Whole-genome sequence of the purple sulfur bacterium Thiohalocapsa marina DSM 19078.</title>
        <authorList>
            <person name="Kyndt J.A."/>
            <person name="Meyer T.E."/>
        </authorList>
    </citation>
    <scope>NUCLEOTIDE SEQUENCE [LARGE SCALE GENOMIC DNA]</scope>
    <source>
        <strain evidence="2 3">DSM 19078</strain>
    </source>
</reference>
<dbReference type="Proteomes" id="UP000322981">
    <property type="component" value="Unassembled WGS sequence"/>
</dbReference>
<dbReference type="SUPFAM" id="SSF53067">
    <property type="entry name" value="Actin-like ATPase domain"/>
    <property type="match status" value="2"/>
</dbReference>
<name>A0A5M8FRK1_9GAMM</name>
<gene>
    <name evidence="2" type="ORF">F2Q65_08530</name>
</gene>
<dbReference type="RefSeq" id="WP_150092387.1">
    <property type="nucleotide sequence ID" value="NZ_JBFUOH010000097.1"/>
</dbReference>
<dbReference type="InterPro" id="IPR005883">
    <property type="entry name" value="PilM"/>
</dbReference>
<dbReference type="AlphaFoldDB" id="A0A5M8FRK1"/>
<evidence type="ECO:0000313" key="3">
    <source>
        <dbReference type="Proteomes" id="UP000322981"/>
    </source>
</evidence>
<accession>A0A5M8FRK1</accession>
<evidence type="ECO:0000313" key="2">
    <source>
        <dbReference type="EMBL" id="KAA6185515.1"/>
    </source>
</evidence>
<comment type="caution">
    <text evidence="2">The sequence shown here is derived from an EMBL/GenBank/DDBJ whole genome shotgun (WGS) entry which is preliminary data.</text>
</comment>
<dbReference type="OrthoDB" id="9773403at2"/>
<dbReference type="GO" id="GO:0051301">
    <property type="term" value="P:cell division"/>
    <property type="evidence" value="ECO:0007669"/>
    <property type="project" value="InterPro"/>
</dbReference>
<keyword evidence="3" id="KW-1185">Reference proteome</keyword>
<dbReference type="SMART" id="SM00842">
    <property type="entry name" value="FtsA"/>
    <property type="match status" value="1"/>
</dbReference>
<dbReference type="PANTHER" id="PTHR32432:SF3">
    <property type="entry name" value="ETHANOLAMINE UTILIZATION PROTEIN EUTJ"/>
    <property type="match status" value="1"/>
</dbReference>
<feature type="domain" description="SHS2" evidence="1">
    <location>
        <begin position="11"/>
        <end position="182"/>
    </location>
</feature>
<dbReference type="EMBL" id="VWXX01000009">
    <property type="protein sequence ID" value="KAA6185515.1"/>
    <property type="molecule type" value="Genomic_DNA"/>
</dbReference>
<dbReference type="PIRSF" id="PIRSF019169">
    <property type="entry name" value="PilM"/>
    <property type="match status" value="1"/>
</dbReference>
<dbReference type="Gene3D" id="3.30.420.40">
    <property type="match status" value="2"/>
</dbReference>
<sequence length="357" mass="38559">MFTLRRKPRRLLGIDIGASSVKLLELSQTTGSSAPLYRVEAFAIEPLPPTTVVDSQISDVEDVGRTIKRAVGRSGSRTKQAAVAVSGSAVITKTIVLPAELSDAEMEAQIQLEADQYIPYPLEEVNLDFDVLGSSARNPGMVDVLLAASRREYVDGRVAALQIAGLQASIVDIEAYALENAFVMLCRDPDDLNPDHTVAIADVAANTTSLEVLRQGEIVYTREQNFGGNQLLDDLQQRYGLNRDQALEQLQDDALPRDFADSVLRPFADALAQQLGRALQFFHSATHLKRIDRLILTGGPAGIAGIDQPVRQRLSLPVVVADPFAHMALAPGIDSRAIAHAAPSMMIATGLALRAFD</sequence>
<proteinExistence type="predicted"/>
<dbReference type="PANTHER" id="PTHR32432">
    <property type="entry name" value="CELL DIVISION PROTEIN FTSA-RELATED"/>
    <property type="match status" value="1"/>
</dbReference>
<dbReference type="Gene3D" id="3.30.1490.300">
    <property type="match status" value="1"/>
</dbReference>
<dbReference type="Pfam" id="PF11104">
    <property type="entry name" value="PilM_2"/>
    <property type="match status" value="1"/>
</dbReference>
<dbReference type="InterPro" id="IPR050696">
    <property type="entry name" value="FtsA/MreB"/>
</dbReference>
<organism evidence="2 3">
    <name type="scientific">Thiohalocapsa marina</name>
    <dbReference type="NCBI Taxonomy" id="424902"/>
    <lineage>
        <taxon>Bacteria</taxon>
        <taxon>Pseudomonadati</taxon>
        <taxon>Pseudomonadota</taxon>
        <taxon>Gammaproteobacteria</taxon>
        <taxon>Chromatiales</taxon>
        <taxon>Chromatiaceae</taxon>
        <taxon>Thiohalocapsa</taxon>
    </lineage>
</organism>
<dbReference type="CDD" id="cd24049">
    <property type="entry name" value="ASKHA_NBD_PilM"/>
    <property type="match status" value="1"/>
</dbReference>
<evidence type="ECO:0000259" key="1">
    <source>
        <dbReference type="SMART" id="SM00842"/>
    </source>
</evidence>
<dbReference type="InterPro" id="IPR003494">
    <property type="entry name" value="SHS2_FtsA"/>
</dbReference>
<dbReference type="InterPro" id="IPR043129">
    <property type="entry name" value="ATPase_NBD"/>
</dbReference>
<dbReference type="NCBIfam" id="TIGR01175">
    <property type="entry name" value="pilM"/>
    <property type="match status" value="1"/>
</dbReference>
<protein>
    <submittedName>
        <fullName evidence="2">Pilus assembly protein PilM</fullName>
    </submittedName>
</protein>